<dbReference type="Gene3D" id="1.10.10.10">
    <property type="entry name" value="Winged helix-like DNA-binding domain superfamily/Winged helix DNA-binding domain"/>
    <property type="match status" value="1"/>
</dbReference>
<dbReference type="EMBL" id="LSMT01000028">
    <property type="protein sequence ID" value="PFX32032.1"/>
    <property type="molecule type" value="Genomic_DNA"/>
</dbReference>
<dbReference type="Proteomes" id="UP000225706">
    <property type="component" value="Unassembled WGS sequence"/>
</dbReference>
<dbReference type="SMART" id="SM00088">
    <property type="entry name" value="PINT"/>
    <property type="match status" value="1"/>
</dbReference>
<dbReference type="GO" id="GO:0005634">
    <property type="term" value="C:nucleus"/>
    <property type="evidence" value="ECO:0007669"/>
    <property type="project" value="UniProtKB-ARBA"/>
</dbReference>
<dbReference type="SUPFAM" id="SSF46785">
    <property type="entry name" value="Winged helix' DNA-binding domain"/>
    <property type="match status" value="1"/>
</dbReference>
<dbReference type="FunFam" id="1.10.10.10:FF:000070">
    <property type="entry name" value="26S proteasome non-ATPase regulatory subunit 12"/>
    <property type="match status" value="1"/>
</dbReference>
<dbReference type="OrthoDB" id="268763at2759"/>
<comment type="caution">
    <text evidence="4">The sequence shown here is derived from an EMBL/GenBank/DDBJ whole genome shotgun (WGS) entry which is preliminary data.</text>
</comment>
<dbReference type="Pfam" id="PF22241">
    <property type="entry name" value="PSMD12-CSN4_N"/>
    <property type="match status" value="1"/>
</dbReference>
<dbReference type="STRING" id="50429.A0A2B4SU00"/>
<dbReference type="PANTHER" id="PTHR10855">
    <property type="entry name" value="26S PROTEASOME NON-ATPASE REGULATORY SUBUNIT 12/COP9 SIGNALOSOME COMPLEX SUBUNIT 4"/>
    <property type="match status" value="1"/>
</dbReference>
<keyword evidence="5" id="KW-1185">Reference proteome</keyword>
<dbReference type="InterPro" id="IPR036388">
    <property type="entry name" value="WH-like_DNA-bd_sf"/>
</dbReference>
<dbReference type="AlphaFoldDB" id="A0A2B4SU00"/>
<name>A0A2B4SU00_STYPI</name>
<dbReference type="PROSITE" id="PS50250">
    <property type="entry name" value="PCI"/>
    <property type="match status" value="1"/>
</dbReference>
<dbReference type="InterPro" id="IPR040134">
    <property type="entry name" value="PSMD12/CSN4"/>
</dbReference>
<dbReference type="GO" id="GO:0008541">
    <property type="term" value="C:proteasome regulatory particle, lid subcomplex"/>
    <property type="evidence" value="ECO:0007669"/>
    <property type="project" value="TreeGrafter"/>
</dbReference>
<dbReference type="InterPro" id="IPR036390">
    <property type="entry name" value="WH_DNA-bd_sf"/>
</dbReference>
<protein>
    <submittedName>
        <fullName evidence="4">26S proteasome non-ATPase regulatory subunit 12</fullName>
    </submittedName>
</protein>
<organism evidence="4 5">
    <name type="scientific">Stylophora pistillata</name>
    <name type="common">Smooth cauliflower coral</name>
    <dbReference type="NCBI Taxonomy" id="50429"/>
    <lineage>
        <taxon>Eukaryota</taxon>
        <taxon>Metazoa</taxon>
        <taxon>Cnidaria</taxon>
        <taxon>Anthozoa</taxon>
        <taxon>Hexacorallia</taxon>
        <taxon>Scleractinia</taxon>
        <taxon>Astrocoeniina</taxon>
        <taxon>Pocilloporidae</taxon>
        <taxon>Stylophora</taxon>
    </lineage>
</organism>
<proteinExistence type="inferred from homology"/>
<dbReference type="PANTHER" id="PTHR10855:SF1">
    <property type="entry name" value="26S PROTEASOME NON-ATPASE REGULATORY SUBUNIT 12"/>
    <property type="match status" value="1"/>
</dbReference>
<evidence type="ECO:0000256" key="2">
    <source>
        <dbReference type="ARBA" id="ARBA00022942"/>
    </source>
</evidence>
<dbReference type="InterPro" id="IPR040896">
    <property type="entry name" value="RPN5_C"/>
</dbReference>
<dbReference type="Pfam" id="PF01399">
    <property type="entry name" value="PCI"/>
    <property type="match status" value="1"/>
</dbReference>
<dbReference type="InterPro" id="IPR000717">
    <property type="entry name" value="PCI_dom"/>
</dbReference>
<reference evidence="5" key="1">
    <citation type="journal article" date="2017" name="bioRxiv">
        <title>Comparative analysis of the genomes of Stylophora pistillata and Acropora digitifera provides evidence for extensive differences between species of corals.</title>
        <authorList>
            <person name="Voolstra C.R."/>
            <person name="Li Y."/>
            <person name="Liew Y.J."/>
            <person name="Baumgarten S."/>
            <person name="Zoccola D."/>
            <person name="Flot J.-F."/>
            <person name="Tambutte S."/>
            <person name="Allemand D."/>
            <person name="Aranda M."/>
        </authorList>
    </citation>
    <scope>NUCLEOTIDE SEQUENCE [LARGE SCALE GENOMIC DNA]</scope>
</reference>
<gene>
    <name evidence="4" type="primary">Psmd12</name>
    <name evidence="4" type="ORF">AWC38_SpisGene3119</name>
</gene>
<evidence type="ECO:0000256" key="1">
    <source>
        <dbReference type="ARBA" id="ARBA00006397"/>
    </source>
</evidence>
<accession>A0A2B4SU00</accession>
<dbReference type="InterPro" id="IPR054559">
    <property type="entry name" value="PSMD12-CSN4-like_N"/>
</dbReference>
<evidence type="ECO:0000313" key="5">
    <source>
        <dbReference type="Proteomes" id="UP000225706"/>
    </source>
</evidence>
<evidence type="ECO:0000313" key="4">
    <source>
        <dbReference type="EMBL" id="PFX32032.1"/>
    </source>
</evidence>
<evidence type="ECO:0000259" key="3">
    <source>
        <dbReference type="PROSITE" id="PS50250"/>
    </source>
</evidence>
<dbReference type="GO" id="GO:0005737">
    <property type="term" value="C:cytoplasm"/>
    <property type="evidence" value="ECO:0007669"/>
    <property type="project" value="TreeGrafter"/>
</dbReference>
<keyword evidence="2 4" id="KW-0647">Proteasome</keyword>
<dbReference type="Pfam" id="PF18098">
    <property type="entry name" value="RPN5_C"/>
    <property type="match status" value="1"/>
</dbReference>
<feature type="domain" description="PCI" evidence="3">
    <location>
        <begin position="240"/>
        <end position="416"/>
    </location>
</feature>
<sequence length="454" mass="53038">MATTTDMKGNVVKMEIDYSETVDKRIPECEALASDGKLDEALEILLALEKQTRTAADMHSTSRVLVCLVQLCFKNKDWNALNEHIVILTKRRSQLKQAVTKMIQEAFTYVEQTPDLETKLKLIDTLRTVTAGKIYVEIERARLTRMLAKIKEDQGDIAEAANILQELQVETYGSMEKREKVEFILEQMRLCLAKKDYIRTQIISKKISPKFFENNQEQDLKLKFYQLMIEVARHEGSYLDICKYYRAMFDTQSVLEDKEKKHEVLRNVVLFLVLSPYDNEQSDLIHRVGEEKTLEEIPLYRDLLKCFTTAELMRWSHIKEVYEAELKTGPSATGVFEEQTDEGKKRWEDLQKRVVEHNIRVMAKYYTRITLRRMSQLLDLTVDETELFLSELVVSKTVFARIDRPAGIVTFSAHKESNEILNEWSHNLNTLMQLLNRTTHLITKEEMVHKLVQM</sequence>
<comment type="similarity">
    <text evidence="1">Belongs to the proteasome subunit p55 family.</text>
</comment>